<dbReference type="AlphaFoldDB" id="A0A1J4RUY3"/>
<sequence length="85" mass="9487">MVYDKNDNQNPELGGFDLSEAIVINPTPGVNVGDPPMTDHLLPRQLRFSPKHVGVAQEWQDHNGHPPEDNLDVPIVTIQQLNLEL</sequence>
<organism evidence="1 2">
    <name type="scientific">Candidatus Berkelbacteria bacterium CG1_02_42_45</name>
    <dbReference type="NCBI Taxonomy" id="1805036"/>
    <lineage>
        <taxon>Bacteria</taxon>
        <taxon>Candidatus Berkelbacteria</taxon>
    </lineage>
</organism>
<reference evidence="1 2" key="1">
    <citation type="journal article" date="2016" name="Environ. Microbiol.">
        <title>Genomic resolution of a cold subsurface aquifer community provides metabolic insights for novel microbes adapted to high CO concentrations.</title>
        <authorList>
            <person name="Probst A.J."/>
            <person name="Castelle C.J."/>
            <person name="Singh A."/>
            <person name="Brown C.T."/>
            <person name="Anantharaman K."/>
            <person name="Sharon I."/>
            <person name="Hug L.A."/>
            <person name="Burstein D."/>
            <person name="Emerson J.B."/>
            <person name="Thomas B.C."/>
            <person name="Banfield J.F."/>
        </authorList>
    </citation>
    <scope>NUCLEOTIDE SEQUENCE [LARGE SCALE GENOMIC DNA]</scope>
    <source>
        <strain evidence="1">CG1_02_42_45</strain>
    </source>
</reference>
<dbReference type="Proteomes" id="UP000182753">
    <property type="component" value="Unassembled WGS sequence"/>
</dbReference>
<name>A0A1J4RUY3_9BACT</name>
<proteinExistence type="predicted"/>
<protein>
    <submittedName>
        <fullName evidence="1">Uncharacterized protein</fullName>
    </submittedName>
</protein>
<gene>
    <name evidence="1" type="ORF">AUJ40_00220</name>
</gene>
<accession>A0A1J4RUY3</accession>
<evidence type="ECO:0000313" key="2">
    <source>
        <dbReference type="Proteomes" id="UP000182753"/>
    </source>
</evidence>
<dbReference type="EMBL" id="MNUJ01000005">
    <property type="protein sequence ID" value="OIN90218.1"/>
    <property type="molecule type" value="Genomic_DNA"/>
</dbReference>
<comment type="caution">
    <text evidence="1">The sequence shown here is derived from an EMBL/GenBank/DDBJ whole genome shotgun (WGS) entry which is preliminary data.</text>
</comment>
<evidence type="ECO:0000313" key="1">
    <source>
        <dbReference type="EMBL" id="OIN90218.1"/>
    </source>
</evidence>